<evidence type="ECO:0000256" key="9">
    <source>
        <dbReference type="SAM" id="MobiDB-lite"/>
    </source>
</evidence>
<sequence length="187" mass="19983">MVMQAQQLGLPFRHGPRSGKFPRQQASPRASNGEGFCRDKVAMPQKPSGAHEGTCTIVFLGAHGASVEVEAPKDGYILDAGLNAGLELPFTCRGGICGACVGRVTEGEVDASDIADVTFTLNEEEVEGGMTLLCMSRPISDRLVVETQSDWGYSIGDLSEWKGPTGEILGKRVQPLMGKAWETAKQE</sequence>
<dbReference type="RefSeq" id="XP_011397228.1">
    <property type="nucleotide sequence ID" value="XM_011398926.1"/>
</dbReference>
<dbReference type="EMBL" id="KL662107">
    <property type="protein sequence ID" value="KFM24340.1"/>
    <property type="molecule type" value="Genomic_DNA"/>
</dbReference>
<dbReference type="Gene3D" id="3.10.20.30">
    <property type="match status" value="1"/>
</dbReference>
<dbReference type="Pfam" id="PF00111">
    <property type="entry name" value="Fer2"/>
    <property type="match status" value="1"/>
</dbReference>
<reference evidence="12 13" key="1">
    <citation type="journal article" date="2014" name="BMC Genomics">
        <title>Oil accumulation mechanisms of the oleaginous microalga Chlorella protothecoides revealed through its genome, transcriptomes, and proteomes.</title>
        <authorList>
            <person name="Gao C."/>
            <person name="Wang Y."/>
            <person name="Shen Y."/>
            <person name="Yan D."/>
            <person name="He X."/>
            <person name="Dai J."/>
            <person name="Wu Q."/>
        </authorList>
    </citation>
    <scope>NUCLEOTIDE SEQUENCE [LARGE SCALE GENOMIC DNA]</scope>
    <source>
        <strain evidence="12 13">0710</strain>
    </source>
</reference>
<dbReference type="PROSITE" id="PS00197">
    <property type="entry name" value="2FE2S_FER_1"/>
    <property type="match status" value="1"/>
</dbReference>
<name>A0A087SF36_AUXPR</name>
<keyword evidence="7" id="KW-0411">Iron-sulfur</keyword>
<evidence type="ECO:0000256" key="1">
    <source>
        <dbReference type="ARBA" id="ARBA00007874"/>
    </source>
</evidence>
<dbReference type="SUPFAM" id="SSF54292">
    <property type="entry name" value="2Fe-2S ferredoxin-like"/>
    <property type="match status" value="1"/>
</dbReference>
<keyword evidence="5" id="KW-0249">Electron transport</keyword>
<evidence type="ECO:0000256" key="8">
    <source>
        <dbReference type="ARBA" id="ARBA00034078"/>
    </source>
</evidence>
<keyword evidence="4" id="KW-0479">Metal-binding</keyword>
<keyword evidence="13" id="KW-1185">Reference proteome</keyword>
<evidence type="ECO:0000256" key="7">
    <source>
        <dbReference type="ARBA" id="ARBA00023014"/>
    </source>
</evidence>
<dbReference type="EMBL" id="GDKF01006164">
    <property type="protein sequence ID" value="JAT72458.1"/>
    <property type="molecule type" value="Transcribed_RNA"/>
</dbReference>
<dbReference type="PANTHER" id="PTHR43112:SF21">
    <property type="entry name" value="FERREDOXIN"/>
    <property type="match status" value="1"/>
</dbReference>
<proteinExistence type="inferred from homology"/>
<dbReference type="InterPro" id="IPR012675">
    <property type="entry name" value="Beta-grasp_dom_sf"/>
</dbReference>
<gene>
    <name evidence="12" type="ORF">F751_3058</name>
    <name evidence="11" type="ORF">g.53260</name>
</gene>
<dbReference type="Proteomes" id="UP000028924">
    <property type="component" value="Unassembled WGS sequence"/>
</dbReference>
<dbReference type="PROSITE" id="PS51085">
    <property type="entry name" value="2FE2S_FER_2"/>
    <property type="match status" value="1"/>
</dbReference>
<evidence type="ECO:0000256" key="5">
    <source>
        <dbReference type="ARBA" id="ARBA00022982"/>
    </source>
</evidence>
<evidence type="ECO:0000313" key="11">
    <source>
        <dbReference type="EMBL" id="JAT72458.1"/>
    </source>
</evidence>
<evidence type="ECO:0000259" key="10">
    <source>
        <dbReference type="PROSITE" id="PS51085"/>
    </source>
</evidence>
<dbReference type="GO" id="GO:0051537">
    <property type="term" value="F:2 iron, 2 sulfur cluster binding"/>
    <property type="evidence" value="ECO:0007669"/>
    <property type="project" value="UniProtKB-KW"/>
</dbReference>
<evidence type="ECO:0000256" key="4">
    <source>
        <dbReference type="ARBA" id="ARBA00022723"/>
    </source>
</evidence>
<comment type="cofactor">
    <cofactor evidence="8">
        <name>[2Fe-2S] cluster</name>
        <dbReference type="ChEBI" id="CHEBI:190135"/>
    </cofactor>
</comment>
<keyword evidence="6" id="KW-0408">Iron</keyword>
<keyword evidence="2" id="KW-0813">Transport</keyword>
<evidence type="ECO:0000256" key="3">
    <source>
        <dbReference type="ARBA" id="ARBA00022714"/>
    </source>
</evidence>
<organism evidence="12 13">
    <name type="scientific">Auxenochlorella protothecoides</name>
    <name type="common">Green microalga</name>
    <name type="synonym">Chlorella protothecoides</name>
    <dbReference type="NCBI Taxonomy" id="3075"/>
    <lineage>
        <taxon>Eukaryota</taxon>
        <taxon>Viridiplantae</taxon>
        <taxon>Chlorophyta</taxon>
        <taxon>core chlorophytes</taxon>
        <taxon>Trebouxiophyceae</taxon>
        <taxon>Chlorellales</taxon>
        <taxon>Chlorellaceae</taxon>
        <taxon>Auxenochlorella</taxon>
    </lineage>
</organism>
<keyword evidence="3" id="KW-0001">2Fe-2S</keyword>
<dbReference type="InterPro" id="IPR006058">
    <property type="entry name" value="2Fe2S_fd_BS"/>
</dbReference>
<dbReference type="eggNOG" id="ENOG502S4AH">
    <property type="taxonomic scope" value="Eukaryota"/>
</dbReference>
<reference evidence="11" key="2">
    <citation type="submission" date="2015-08" db="EMBL/GenBank/DDBJ databases">
        <authorList>
            <person name="Babu N.S."/>
            <person name="Beckwith C.J."/>
            <person name="Beseler K.G."/>
            <person name="Brison A."/>
            <person name="Carone J.V."/>
            <person name="Caskin T.P."/>
            <person name="Diamond M."/>
            <person name="Durham M.E."/>
            <person name="Foxe J.M."/>
            <person name="Go M."/>
            <person name="Henderson B.A."/>
            <person name="Jones I.B."/>
            <person name="McGettigan J.A."/>
            <person name="Micheletti S.J."/>
            <person name="Nasrallah M.E."/>
            <person name="Ortiz D."/>
            <person name="Piller C.R."/>
            <person name="Privatt S.R."/>
            <person name="Schneider S.L."/>
            <person name="Sharp S."/>
            <person name="Smith T.C."/>
            <person name="Stanton J.D."/>
            <person name="Ullery H.E."/>
            <person name="Wilson R.J."/>
            <person name="Serrano M.G."/>
            <person name="Buck G."/>
            <person name="Lee V."/>
            <person name="Wang Y."/>
            <person name="Carvalho R."/>
            <person name="Voegtly L."/>
            <person name="Shi R."/>
            <person name="Duckworth R."/>
            <person name="Johnson A."/>
            <person name="Loviza R."/>
            <person name="Walstead R."/>
            <person name="Shah Z."/>
            <person name="Kiflezghi M."/>
            <person name="Wade K."/>
            <person name="Ball S.L."/>
            <person name="Bradley K.W."/>
            <person name="Asai D.J."/>
            <person name="Bowman C.A."/>
            <person name="Russell D.A."/>
            <person name="Pope W.H."/>
            <person name="Jacobs-Sera D."/>
            <person name="Hendrix R.W."/>
            <person name="Hatfull G.F."/>
        </authorList>
    </citation>
    <scope>NUCLEOTIDE SEQUENCE</scope>
</reference>
<accession>A0A087SF36</accession>
<feature type="domain" description="2Fe-2S ferredoxin-type" evidence="10">
    <location>
        <begin position="56"/>
        <end position="151"/>
    </location>
</feature>
<evidence type="ECO:0000313" key="12">
    <source>
        <dbReference type="EMBL" id="KFM24340.1"/>
    </source>
</evidence>
<evidence type="ECO:0000256" key="6">
    <source>
        <dbReference type="ARBA" id="ARBA00023004"/>
    </source>
</evidence>
<comment type="similarity">
    <text evidence="1">Belongs to the 2Fe2S plant-type ferredoxin family.</text>
</comment>
<feature type="region of interest" description="Disordered" evidence="9">
    <location>
        <begin position="1"/>
        <end position="37"/>
    </location>
</feature>
<dbReference type="AlphaFoldDB" id="A0A087SF36"/>
<evidence type="ECO:0000256" key="2">
    <source>
        <dbReference type="ARBA" id="ARBA00022448"/>
    </source>
</evidence>
<dbReference type="InterPro" id="IPR001041">
    <property type="entry name" value="2Fe-2S_ferredoxin-type"/>
</dbReference>
<dbReference type="STRING" id="3075.A0A087SF36"/>
<evidence type="ECO:0000313" key="13">
    <source>
        <dbReference type="Proteomes" id="UP000028924"/>
    </source>
</evidence>
<dbReference type="GO" id="GO:0046872">
    <property type="term" value="F:metal ion binding"/>
    <property type="evidence" value="ECO:0007669"/>
    <property type="project" value="UniProtKB-KW"/>
</dbReference>
<dbReference type="GeneID" id="23614449"/>
<dbReference type="PANTHER" id="PTHR43112">
    <property type="entry name" value="FERREDOXIN"/>
    <property type="match status" value="1"/>
</dbReference>
<dbReference type="OrthoDB" id="1885901at2759"/>
<dbReference type="InterPro" id="IPR036010">
    <property type="entry name" value="2Fe-2S_ferredoxin-like_sf"/>
</dbReference>
<dbReference type="CDD" id="cd00207">
    <property type="entry name" value="fer2"/>
    <property type="match status" value="1"/>
</dbReference>
<dbReference type="KEGG" id="apro:F751_3058"/>
<protein>
    <submittedName>
        <fullName evidence="12">Ferredoxin-1</fullName>
    </submittedName>
</protein>